<dbReference type="Proteomes" id="UP000569005">
    <property type="component" value="Unassembled WGS sequence"/>
</dbReference>
<reference evidence="1" key="1">
    <citation type="submission" date="2020-08" db="EMBL/GenBank/DDBJ databases">
        <title>Genomic Encyclopedia of Type Strains, Phase IV (KMG-V): Genome sequencing to study the core and pangenomes of soil and plant-associated prokaryotes.</title>
        <authorList>
            <person name="Whitman W."/>
        </authorList>
    </citation>
    <scope>NUCLEOTIDE SEQUENCE</scope>
    <source>
        <strain evidence="1">M8UP15</strain>
    </source>
</reference>
<protein>
    <submittedName>
        <fullName evidence="1">Uncharacterized protein</fullName>
    </submittedName>
</protein>
<evidence type="ECO:0000313" key="1">
    <source>
        <dbReference type="EMBL" id="MBB5340518.1"/>
    </source>
</evidence>
<organism evidence="1 2">
    <name type="scientific">Tunturiibacter gelidiferens</name>
    <dbReference type="NCBI Taxonomy" id="3069689"/>
    <lineage>
        <taxon>Bacteria</taxon>
        <taxon>Pseudomonadati</taxon>
        <taxon>Acidobacteriota</taxon>
        <taxon>Terriglobia</taxon>
        <taxon>Terriglobales</taxon>
        <taxon>Acidobacteriaceae</taxon>
        <taxon>Tunturiibacter</taxon>
    </lineage>
</organism>
<proteinExistence type="predicted"/>
<comment type="caution">
    <text evidence="1">The sequence shown here is derived from an EMBL/GenBank/DDBJ whole genome shotgun (WGS) entry which is preliminary data.</text>
</comment>
<sequence length="39" mass="4309">MLAKVIAKSALSVVNRLHNNLLLSLDQSHERVAPLIRTS</sequence>
<accession>A0ACC5P1Q5</accession>
<name>A0ACC5P1Q5_9BACT</name>
<evidence type="ECO:0000313" key="2">
    <source>
        <dbReference type="Proteomes" id="UP000569005"/>
    </source>
</evidence>
<dbReference type="EMBL" id="JACHEA010000001">
    <property type="protein sequence ID" value="MBB5340518.1"/>
    <property type="molecule type" value="Genomic_DNA"/>
</dbReference>
<gene>
    <name evidence="1" type="ORF">HDF13_002851</name>
</gene>
<keyword evidence="2" id="KW-1185">Reference proteome</keyword>